<sequence>NGNSEPYDDYVVPSGKIVTSESDFGNSYKIGANCPAVKTVDHHVHHHNPVCNKLFGADSPLSICYKFVNPENYRTACDHGLAAGVKDTEKAIVTGYVASCRAKHVPVNVPAEFVKCENGPQSNNLGETFSVKIPAKAADIVVIVDQVKSNEIIYKELVQTAINHITTELNSKGINDIEFHLMGYGGEYQLYPSHYTITGKLTFKGRSPNLKFSEEPKAQPVTFECEHTNRFVEVLKAIYKEAELITGQTLQQRTYTEALLYPFRAHAVKSVVVVVGKPCAEGYLPGLQKLRALLFANKQISLNLVTPFNTFTARDAKHTKNVIGFNAHNVFTFSDAKKKPEGSSDLHADLIYDDYCVDFTLKNRGNVFVTNNFLQAKGPARKQFAQVAAHNIVDQMINVEQGLDCECQLVSPYTANNICEVSFSKEKAVPAKKGGHKG</sequence>
<organism evidence="2 3">
    <name type="scientific">Ignelater luminosus</name>
    <name type="common">Cucubano</name>
    <name type="synonym">Pyrophorus luminosus</name>
    <dbReference type="NCBI Taxonomy" id="2038154"/>
    <lineage>
        <taxon>Eukaryota</taxon>
        <taxon>Metazoa</taxon>
        <taxon>Ecdysozoa</taxon>
        <taxon>Arthropoda</taxon>
        <taxon>Hexapoda</taxon>
        <taxon>Insecta</taxon>
        <taxon>Pterygota</taxon>
        <taxon>Neoptera</taxon>
        <taxon>Endopterygota</taxon>
        <taxon>Coleoptera</taxon>
        <taxon>Polyphaga</taxon>
        <taxon>Elateriformia</taxon>
        <taxon>Elateroidea</taxon>
        <taxon>Elateridae</taxon>
        <taxon>Agrypninae</taxon>
        <taxon>Pyrophorini</taxon>
        <taxon>Ignelater</taxon>
    </lineage>
</organism>
<keyword evidence="3" id="KW-1185">Reference proteome</keyword>
<feature type="domain" description="VWFD" evidence="1">
    <location>
        <begin position="1"/>
        <end position="35"/>
    </location>
</feature>
<accession>A0A8K0D475</accession>
<dbReference type="EMBL" id="VTPC01005561">
    <property type="protein sequence ID" value="KAF2895897.1"/>
    <property type="molecule type" value="Genomic_DNA"/>
</dbReference>
<dbReference type="PANTHER" id="PTHR37860:SF1">
    <property type="match status" value="1"/>
</dbReference>
<dbReference type="AlphaFoldDB" id="A0A8K0D475"/>
<dbReference type="OrthoDB" id="6772431at2759"/>
<dbReference type="Proteomes" id="UP000801492">
    <property type="component" value="Unassembled WGS sequence"/>
</dbReference>
<proteinExistence type="predicted"/>
<protein>
    <recommendedName>
        <fullName evidence="1">VWFD domain-containing protein</fullName>
    </recommendedName>
</protein>
<dbReference type="InterPro" id="IPR001846">
    <property type="entry name" value="VWF_type-D"/>
</dbReference>
<dbReference type="PROSITE" id="PS51233">
    <property type="entry name" value="VWFD"/>
    <property type="match status" value="1"/>
</dbReference>
<gene>
    <name evidence="2" type="ORF">ILUMI_10278</name>
</gene>
<reference evidence="2" key="1">
    <citation type="submission" date="2019-08" db="EMBL/GenBank/DDBJ databases">
        <title>The genome of the North American firefly Photinus pyralis.</title>
        <authorList>
            <consortium name="Photinus pyralis genome working group"/>
            <person name="Fallon T.R."/>
            <person name="Sander Lower S.E."/>
            <person name="Weng J.-K."/>
        </authorList>
    </citation>
    <scope>NUCLEOTIDE SEQUENCE</scope>
    <source>
        <strain evidence="2">TRF0915ILg1</strain>
        <tissue evidence="2">Whole body</tissue>
    </source>
</reference>
<dbReference type="PANTHER" id="PTHR37860">
    <property type="entry name" value="AGAP008810-PA"/>
    <property type="match status" value="1"/>
</dbReference>
<name>A0A8K0D475_IGNLU</name>
<evidence type="ECO:0000313" key="2">
    <source>
        <dbReference type="EMBL" id="KAF2895897.1"/>
    </source>
</evidence>
<feature type="non-terminal residue" evidence="2">
    <location>
        <position position="438"/>
    </location>
</feature>
<evidence type="ECO:0000259" key="1">
    <source>
        <dbReference type="PROSITE" id="PS51233"/>
    </source>
</evidence>
<comment type="caution">
    <text evidence="2">The sequence shown here is derived from an EMBL/GenBank/DDBJ whole genome shotgun (WGS) entry which is preliminary data.</text>
</comment>
<evidence type="ECO:0000313" key="3">
    <source>
        <dbReference type="Proteomes" id="UP000801492"/>
    </source>
</evidence>